<name>A0AAV5ILD4_9ROSI</name>
<feature type="region of interest" description="Disordered" evidence="1">
    <location>
        <begin position="463"/>
        <end position="535"/>
    </location>
</feature>
<protein>
    <submittedName>
        <fullName evidence="2">Uncharacterized protein</fullName>
    </submittedName>
</protein>
<dbReference type="PANTHER" id="PTHR34112">
    <property type="entry name" value="C-JUN-AMINO-TERMINAL KINASE-INTERACTING PROTEIN"/>
    <property type="match status" value="1"/>
</dbReference>
<dbReference type="AlphaFoldDB" id="A0AAV5ILD4"/>
<evidence type="ECO:0000313" key="2">
    <source>
        <dbReference type="EMBL" id="GKU98511.1"/>
    </source>
</evidence>
<feature type="compositionally biased region" description="Low complexity" evidence="1">
    <location>
        <begin position="158"/>
        <end position="169"/>
    </location>
</feature>
<dbReference type="Proteomes" id="UP001054252">
    <property type="component" value="Unassembled WGS sequence"/>
</dbReference>
<feature type="compositionally biased region" description="Basic and acidic residues" evidence="1">
    <location>
        <begin position="91"/>
        <end position="112"/>
    </location>
</feature>
<feature type="compositionally biased region" description="Low complexity" evidence="1">
    <location>
        <begin position="68"/>
        <end position="80"/>
    </location>
</feature>
<comment type="caution">
    <text evidence="2">The sequence shown here is derived from an EMBL/GenBank/DDBJ whole genome shotgun (WGS) entry which is preliminary data.</text>
</comment>
<sequence>MERSEPTLVPEWLRSTGSVTGGGNSAHHSTSSSSHTDVNLPSHHLRNRNTRSTSDFDSPRSAFLDRTSSSNSRRSSSNGSAKHAYGSFSRNHRDKDRERDKERTGFGDHWDNDSSDALASILTSRVEKNTLRRSHSMVSRKHGELFPGRVTADSKDTGNGNHSNGNGLLSGSAIVSSSIQKSAFEKDFPTLGTEEKQRVPDIPRVSSPGLSSAVQSLPVSSSSLIGGERWTSALAEVPTLVGTGSAGSLSVLQTVSASGSGVPSPTNALNMAEALAQAPSRTRTDPQVSIKTQKLEELAIKQSRQLIPVTPSMPKGLVLNSSDKSKPKTAVRPVEMNMAVKSGQQQPPSLHHGNQSQVGNMKSDVTKATHGKLLVLKQARENGILSPQKDIPNLANNANSRVANNQLSASPSVQSALLQSSNSLKLRTGERKVAGSNLLPGFAVEKRPLAQTQSRNDFFNLLKKKNGTNTSSDLPDAGPNISSPIAEKSEVTKEVVSPSATPHAFENGAAATSNGITHQEGHRFSDDEEKDTSYSTPVLPEEEAAFLRSLGWDGKYCEDEGLTEEEINDFYQELKLRPTTLKLCHVMQSKLPEAFATNLDGASSVLSSSDSKSEA</sequence>
<keyword evidence="3" id="KW-1185">Reference proteome</keyword>
<feature type="compositionally biased region" description="Low complexity" evidence="1">
    <location>
        <begin position="25"/>
        <end position="36"/>
    </location>
</feature>
<feature type="region of interest" description="Disordered" evidence="1">
    <location>
        <begin position="131"/>
        <end position="169"/>
    </location>
</feature>
<dbReference type="EMBL" id="BPVZ01000012">
    <property type="protein sequence ID" value="GKU98511.1"/>
    <property type="molecule type" value="Genomic_DNA"/>
</dbReference>
<reference evidence="2 3" key="1">
    <citation type="journal article" date="2021" name="Commun. Biol.">
        <title>The genome of Shorea leprosula (Dipterocarpaceae) highlights the ecological relevance of drought in aseasonal tropical rainforests.</title>
        <authorList>
            <person name="Ng K.K.S."/>
            <person name="Kobayashi M.J."/>
            <person name="Fawcett J.A."/>
            <person name="Hatakeyama M."/>
            <person name="Paape T."/>
            <person name="Ng C.H."/>
            <person name="Ang C.C."/>
            <person name="Tnah L.H."/>
            <person name="Lee C.T."/>
            <person name="Nishiyama T."/>
            <person name="Sese J."/>
            <person name="O'Brien M.J."/>
            <person name="Copetti D."/>
            <person name="Mohd Noor M.I."/>
            <person name="Ong R.C."/>
            <person name="Putra M."/>
            <person name="Sireger I.Z."/>
            <person name="Indrioko S."/>
            <person name="Kosugi Y."/>
            <person name="Izuno A."/>
            <person name="Isagi Y."/>
            <person name="Lee S.L."/>
            <person name="Shimizu K.K."/>
        </authorList>
    </citation>
    <scope>NUCLEOTIDE SEQUENCE [LARGE SCALE GENOMIC DNA]</scope>
    <source>
        <strain evidence="2">214</strain>
    </source>
</reference>
<feature type="compositionally biased region" description="Basic residues" evidence="1">
    <location>
        <begin position="131"/>
        <end position="140"/>
    </location>
</feature>
<dbReference type="PANTHER" id="PTHR34112:SF18">
    <property type="entry name" value="C-JUN-AMINO-TERMINAL KINASE-INTERACTING PROTEIN"/>
    <property type="match status" value="1"/>
</dbReference>
<proteinExistence type="predicted"/>
<evidence type="ECO:0000313" key="3">
    <source>
        <dbReference type="Proteomes" id="UP001054252"/>
    </source>
</evidence>
<evidence type="ECO:0000256" key="1">
    <source>
        <dbReference type="SAM" id="MobiDB-lite"/>
    </source>
</evidence>
<feature type="compositionally biased region" description="Basic and acidic residues" evidence="1">
    <location>
        <begin position="188"/>
        <end position="201"/>
    </location>
</feature>
<accession>A0AAV5ILD4</accession>
<feature type="region of interest" description="Disordered" evidence="1">
    <location>
        <begin position="1"/>
        <end position="114"/>
    </location>
</feature>
<organism evidence="2 3">
    <name type="scientific">Rubroshorea leprosula</name>
    <dbReference type="NCBI Taxonomy" id="152421"/>
    <lineage>
        <taxon>Eukaryota</taxon>
        <taxon>Viridiplantae</taxon>
        <taxon>Streptophyta</taxon>
        <taxon>Embryophyta</taxon>
        <taxon>Tracheophyta</taxon>
        <taxon>Spermatophyta</taxon>
        <taxon>Magnoliopsida</taxon>
        <taxon>eudicotyledons</taxon>
        <taxon>Gunneridae</taxon>
        <taxon>Pentapetalae</taxon>
        <taxon>rosids</taxon>
        <taxon>malvids</taxon>
        <taxon>Malvales</taxon>
        <taxon>Dipterocarpaceae</taxon>
        <taxon>Rubroshorea</taxon>
    </lineage>
</organism>
<gene>
    <name evidence="2" type="ORF">SLEP1_g11508</name>
</gene>
<feature type="region of interest" description="Disordered" evidence="1">
    <location>
        <begin position="188"/>
        <end position="213"/>
    </location>
</feature>